<name>A0ABV3QLT3_9GAMM</name>
<evidence type="ECO:0000256" key="1">
    <source>
        <dbReference type="SAM" id="MobiDB-lite"/>
    </source>
</evidence>
<proteinExistence type="predicted"/>
<reference evidence="2 3" key="1">
    <citation type="submission" date="2024-06" db="EMBL/GenBank/DDBJ databases">
        <authorList>
            <person name="Woo H."/>
        </authorList>
    </citation>
    <scope>NUCLEOTIDE SEQUENCE [LARGE SCALE GENOMIC DNA]</scope>
    <source>
        <strain evidence="2 3">S2-g</strain>
    </source>
</reference>
<keyword evidence="3" id="KW-1185">Reference proteome</keyword>
<feature type="region of interest" description="Disordered" evidence="1">
    <location>
        <begin position="1"/>
        <end position="21"/>
    </location>
</feature>
<dbReference type="RefSeq" id="WP_367843737.1">
    <property type="nucleotide sequence ID" value="NZ_JBFOHL010000003.1"/>
</dbReference>
<organism evidence="2 3">
    <name type="scientific">Rhodanobacter geophilus</name>
    <dbReference type="NCBI Taxonomy" id="3162488"/>
    <lineage>
        <taxon>Bacteria</taxon>
        <taxon>Pseudomonadati</taxon>
        <taxon>Pseudomonadota</taxon>
        <taxon>Gammaproteobacteria</taxon>
        <taxon>Lysobacterales</taxon>
        <taxon>Rhodanobacteraceae</taxon>
        <taxon>Rhodanobacter</taxon>
    </lineage>
</organism>
<evidence type="ECO:0000313" key="3">
    <source>
        <dbReference type="Proteomes" id="UP001556170"/>
    </source>
</evidence>
<evidence type="ECO:0000313" key="2">
    <source>
        <dbReference type="EMBL" id="MEW9623426.1"/>
    </source>
</evidence>
<evidence type="ECO:0008006" key="4">
    <source>
        <dbReference type="Google" id="ProtNLM"/>
    </source>
</evidence>
<dbReference type="Proteomes" id="UP001556170">
    <property type="component" value="Unassembled WGS sequence"/>
</dbReference>
<protein>
    <recommendedName>
        <fullName evidence="4">DUF3077 domain-containing protein</fullName>
    </recommendedName>
</protein>
<comment type="caution">
    <text evidence="2">The sequence shown here is derived from an EMBL/GenBank/DDBJ whole genome shotgun (WGS) entry which is preliminary data.</text>
</comment>
<sequence>MAKPDHTAVAPDDARIPTNPLSRPYWTLAEADPGQQDAATLAGLTTAIHALARVLTNSEAFRDLHTNSQGDTIEPSCCPLDAPTTEGLFAALYFLSEQAERLSQLPLPQPALFHPGDVPY</sequence>
<accession>A0ABV3QLT3</accession>
<gene>
    <name evidence="2" type="ORF">ABQJ56_04210</name>
</gene>
<dbReference type="EMBL" id="JBFOHL010000003">
    <property type="protein sequence ID" value="MEW9623426.1"/>
    <property type="molecule type" value="Genomic_DNA"/>
</dbReference>